<dbReference type="EMBL" id="PDLN01000022">
    <property type="protein sequence ID" value="RDW57696.1"/>
    <property type="molecule type" value="Genomic_DNA"/>
</dbReference>
<name>A0A3D8Q783_9HELO</name>
<comment type="pathway">
    <text evidence="1">Alkaloid biosynthesis; ergot alkaloid biosynthesis.</text>
</comment>
<keyword evidence="3" id="KW-0017">Alkaloid metabolism</keyword>
<dbReference type="InterPro" id="IPR019901">
    <property type="entry name" value="Ergot_alkaloid_biosynthesis"/>
</dbReference>
<dbReference type="InterPro" id="IPR036291">
    <property type="entry name" value="NAD(P)-bd_dom_sf"/>
</dbReference>
<dbReference type="InterPro" id="IPR008030">
    <property type="entry name" value="NmrA-like"/>
</dbReference>
<comment type="caution">
    <text evidence="6">The sequence shown here is derived from an EMBL/GenBank/DDBJ whole genome shotgun (WGS) entry which is preliminary data.</text>
</comment>
<reference evidence="6 7" key="1">
    <citation type="journal article" date="2018" name="IMA Fungus">
        <title>IMA Genome-F 9: Draft genome sequence of Annulohypoxylon stygium, Aspergillus mulundensis, Berkeleyomyces basicola (syn. Thielaviopsis basicola), Ceratocystis smalleyi, two Cercospora beticola strains, Coleophoma cylindrospora, Fusarium fracticaudum, Phialophora cf. hyalina, and Morchella septimelata.</title>
        <authorList>
            <person name="Wingfield B.D."/>
            <person name="Bills G.F."/>
            <person name="Dong Y."/>
            <person name="Huang W."/>
            <person name="Nel W.J."/>
            <person name="Swalarsk-Parry B.S."/>
            <person name="Vaghefi N."/>
            <person name="Wilken P.M."/>
            <person name="An Z."/>
            <person name="de Beer Z.W."/>
            <person name="De Vos L."/>
            <person name="Chen L."/>
            <person name="Duong T.A."/>
            <person name="Gao Y."/>
            <person name="Hammerbacher A."/>
            <person name="Kikkert J.R."/>
            <person name="Li Y."/>
            <person name="Li H."/>
            <person name="Li K."/>
            <person name="Li Q."/>
            <person name="Liu X."/>
            <person name="Ma X."/>
            <person name="Naidoo K."/>
            <person name="Pethybridge S.J."/>
            <person name="Sun J."/>
            <person name="Steenkamp E.T."/>
            <person name="van der Nest M.A."/>
            <person name="van Wyk S."/>
            <person name="Wingfield M.J."/>
            <person name="Xiong C."/>
            <person name="Yue Q."/>
            <person name="Zhang X."/>
        </authorList>
    </citation>
    <scope>NUCLEOTIDE SEQUENCE [LARGE SCALE GENOMIC DNA]</scope>
    <source>
        <strain evidence="6 7">BP5796</strain>
    </source>
</reference>
<comment type="similarity">
    <text evidence="2">Belongs to the fgaFS/easG family.</text>
</comment>
<dbReference type="SUPFAM" id="SSF51735">
    <property type="entry name" value="NAD(P)-binding Rossmann-fold domains"/>
    <property type="match status" value="1"/>
</dbReference>
<dbReference type="AlphaFoldDB" id="A0A3D8Q783"/>
<dbReference type="PANTHER" id="PTHR43162:SF1">
    <property type="entry name" value="PRESTALK A DIFFERENTIATION PROTEIN A"/>
    <property type="match status" value="1"/>
</dbReference>
<dbReference type="GO" id="GO:0035835">
    <property type="term" value="P:indole alkaloid biosynthetic process"/>
    <property type="evidence" value="ECO:0007669"/>
    <property type="project" value="UniProtKB-UniPathway"/>
</dbReference>
<dbReference type="InterPro" id="IPR051604">
    <property type="entry name" value="Ergot_Alk_Oxidoreductase"/>
</dbReference>
<evidence type="ECO:0000256" key="2">
    <source>
        <dbReference type="ARBA" id="ARBA00005372"/>
    </source>
</evidence>
<keyword evidence="4" id="KW-0560">Oxidoreductase</keyword>
<dbReference type="Gene3D" id="3.90.25.10">
    <property type="entry name" value="UDP-galactose 4-epimerase, domain 1"/>
    <property type="match status" value="1"/>
</dbReference>
<proteinExistence type="inferred from homology"/>
<evidence type="ECO:0000313" key="6">
    <source>
        <dbReference type="EMBL" id="RDW57696.1"/>
    </source>
</evidence>
<evidence type="ECO:0000313" key="7">
    <source>
        <dbReference type="Proteomes" id="UP000256328"/>
    </source>
</evidence>
<organism evidence="6 7">
    <name type="scientific">Coleophoma crateriformis</name>
    <dbReference type="NCBI Taxonomy" id="565419"/>
    <lineage>
        <taxon>Eukaryota</taxon>
        <taxon>Fungi</taxon>
        <taxon>Dikarya</taxon>
        <taxon>Ascomycota</taxon>
        <taxon>Pezizomycotina</taxon>
        <taxon>Leotiomycetes</taxon>
        <taxon>Helotiales</taxon>
        <taxon>Dermateaceae</taxon>
        <taxon>Coleophoma</taxon>
    </lineage>
</organism>
<protein>
    <recommendedName>
        <fullName evidence="5">NmrA-like domain-containing protein</fullName>
    </recommendedName>
</protein>
<dbReference type="Proteomes" id="UP000256328">
    <property type="component" value="Unassembled WGS sequence"/>
</dbReference>
<dbReference type="PANTHER" id="PTHR43162">
    <property type="match status" value="1"/>
</dbReference>
<evidence type="ECO:0000256" key="1">
    <source>
        <dbReference type="ARBA" id="ARBA00005107"/>
    </source>
</evidence>
<keyword evidence="7" id="KW-1185">Reference proteome</keyword>
<gene>
    <name evidence="6" type="ORF">BP5796_12497</name>
</gene>
<dbReference type="Gene3D" id="3.40.50.720">
    <property type="entry name" value="NAD(P)-binding Rossmann-like Domain"/>
    <property type="match status" value="1"/>
</dbReference>
<dbReference type="UniPathway" id="UPA00327"/>
<evidence type="ECO:0000256" key="4">
    <source>
        <dbReference type="ARBA" id="ARBA00023002"/>
    </source>
</evidence>
<evidence type="ECO:0000256" key="3">
    <source>
        <dbReference type="ARBA" id="ARBA00022589"/>
    </source>
</evidence>
<sequence>MARTTILLLAGTGKISSRIARKLSLANLDSPSDPLQKYHILLASRSTSISSTSDTRTGLKVKFNWQDSSTFIDPFRLCAETEDIPPISVIFLVAPPFLDGFPPMKELIDLAVKRGVRRLVLLSGSVLEAGDGPLLGRIGDYVRGVGVEWAILRSTWFMENFSEMQYVDSIRDENRIISAAGSGKVPFVSADDIAEVAYRALTDETSHNTTHLLLGPQLLSYDMVAEILSDALGRKIVHENITEAKLAAGMCEAGLPEDYAIALAQLDTVLREGAEERTNDVIPRLLKRPSILFEEYVKGCVREGVWDRKNR</sequence>
<feature type="domain" description="NmrA-like" evidence="5">
    <location>
        <begin position="138"/>
        <end position="272"/>
    </location>
</feature>
<accession>A0A3D8Q783</accession>
<dbReference type="Pfam" id="PF05368">
    <property type="entry name" value="NmrA"/>
    <property type="match status" value="1"/>
</dbReference>
<dbReference type="NCBIfam" id="TIGR03649">
    <property type="entry name" value="ergot_EASG"/>
    <property type="match status" value="1"/>
</dbReference>
<dbReference type="OrthoDB" id="9997102at2759"/>
<dbReference type="GO" id="GO:0016491">
    <property type="term" value="F:oxidoreductase activity"/>
    <property type="evidence" value="ECO:0007669"/>
    <property type="project" value="UniProtKB-KW"/>
</dbReference>
<evidence type="ECO:0000259" key="5">
    <source>
        <dbReference type="Pfam" id="PF05368"/>
    </source>
</evidence>